<dbReference type="PATRIC" id="fig|1619313.3.peg.3732"/>
<dbReference type="AlphaFoldDB" id="A0A0U5L9M4"/>
<reference evidence="2" key="1">
    <citation type="submission" date="2015-11" db="EMBL/GenBank/DDBJ databases">
        <authorList>
            <person name="Blom J."/>
        </authorList>
    </citation>
    <scope>NUCLEOTIDE SEQUENCE [LARGE SCALE GENOMIC DNA]</scope>
    <source>
        <plasmid evidence="2">pEM01</plasmid>
    </source>
</reference>
<evidence type="ECO:0000313" key="1">
    <source>
        <dbReference type="EMBL" id="CUU25829.1"/>
    </source>
</evidence>
<dbReference type="OrthoDB" id="6420902at2"/>
<protein>
    <recommendedName>
        <fullName evidence="3">Two-component-system connector protein YcgZ</fullName>
    </recommendedName>
</protein>
<dbReference type="RefSeq" id="WP_067435925.1">
    <property type="nucleotide sequence ID" value="NZ_CP072599.1"/>
</dbReference>
<keyword evidence="2" id="KW-1185">Reference proteome</keyword>
<name>A0A0U5L9M4_9GAMM</name>
<dbReference type="GO" id="GO:0071468">
    <property type="term" value="P:cellular response to acidic pH"/>
    <property type="evidence" value="ECO:0007669"/>
    <property type="project" value="InterPro"/>
</dbReference>
<accession>A0A0U5L9M4</accession>
<geneLocation type="plasmid" evidence="2">
    <name>pEM01</name>
</geneLocation>
<organism evidence="1 2">
    <name type="scientific">Duffyella gerundensis</name>
    <dbReference type="NCBI Taxonomy" id="1619313"/>
    <lineage>
        <taxon>Bacteria</taxon>
        <taxon>Pseudomonadati</taxon>
        <taxon>Pseudomonadota</taxon>
        <taxon>Gammaproteobacteria</taxon>
        <taxon>Enterobacterales</taxon>
        <taxon>Erwiniaceae</taxon>
        <taxon>Duffyella</taxon>
    </lineage>
</organism>
<dbReference type="KEGG" id="ege:EM595_p0129"/>
<sequence length="81" mass="9376">MRQDGQRALPTNDMARYFNSIALPSQQETLGRIVVEILRAGKNLNRKSICTKLLLRLEVASSAEEEKHYQELIRMLFARDE</sequence>
<gene>
    <name evidence="1" type="ORF">EM595_p0129</name>
</gene>
<dbReference type="Pfam" id="PF10798">
    <property type="entry name" value="YmgB"/>
    <property type="match status" value="1"/>
</dbReference>
<evidence type="ECO:0000313" key="2">
    <source>
        <dbReference type="Proteomes" id="UP000059419"/>
    </source>
</evidence>
<dbReference type="InterPro" id="IPR024753">
    <property type="entry name" value="AriR"/>
</dbReference>
<dbReference type="EMBL" id="LN907828">
    <property type="protein sequence ID" value="CUU25829.1"/>
    <property type="molecule type" value="Genomic_DNA"/>
</dbReference>
<evidence type="ECO:0008006" key="3">
    <source>
        <dbReference type="Google" id="ProtNLM"/>
    </source>
</evidence>
<dbReference type="NCBIfam" id="NF040640">
    <property type="entry name" value="YcgZ_fam"/>
    <property type="match status" value="1"/>
</dbReference>
<dbReference type="Proteomes" id="UP000059419">
    <property type="component" value="Plasmid pEM01"/>
</dbReference>
<proteinExistence type="predicted"/>
<dbReference type="GeneID" id="84615044"/>
<dbReference type="Gene3D" id="1.20.5.5260">
    <property type="match status" value="1"/>
</dbReference>